<feature type="transmembrane region" description="Helical" evidence="13">
    <location>
        <begin position="828"/>
        <end position="851"/>
    </location>
</feature>
<dbReference type="GO" id="GO:0034702">
    <property type="term" value="C:monoatomic ion channel complex"/>
    <property type="evidence" value="ECO:0007669"/>
    <property type="project" value="UniProtKB-KW"/>
</dbReference>
<dbReference type="InterPro" id="IPR050818">
    <property type="entry name" value="KCNH_animal-type"/>
</dbReference>
<feature type="region of interest" description="Disordered" evidence="12">
    <location>
        <begin position="91"/>
        <end position="128"/>
    </location>
</feature>
<feature type="compositionally biased region" description="Low complexity" evidence="12">
    <location>
        <begin position="1347"/>
        <end position="1356"/>
    </location>
</feature>
<evidence type="ECO:0000256" key="13">
    <source>
        <dbReference type="SAM" id="Phobius"/>
    </source>
</evidence>
<evidence type="ECO:0000256" key="11">
    <source>
        <dbReference type="ARBA" id="ARBA00023303"/>
    </source>
</evidence>
<feature type="compositionally biased region" description="Gly residues" evidence="12">
    <location>
        <begin position="1502"/>
        <end position="1512"/>
    </location>
</feature>
<feature type="compositionally biased region" description="Low complexity" evidence="12">
    <location>
        <begin position="1827"/>
        <end position="1848"/>
    </location>
</feature>
<dbReference type="Pfam" id="PF00520">
    <property type="entry name" value="Ion_trans"/>
    <property type="match status" value="1"/>
</dbReference>
<feature type="compositionally biased region" description="Gly residues" evidence="12">
    <location>
        <begin position="111"/>
        <end position="127"/>
    </location>
</feature>
<dbReference type="Pfam" id="PF00027">
    <property type="entry name" value="cNMP_binding"/>
    <property type="match status" value="1"/>
</dbReference>
<dbReference type="Gene3D" id="1.10.287.70">
    <property type="match status" value="1"/>
</dbReference>
<proteinExistence type="predicted"/>
<feature type="transmembrane region" description="Helical" evidence="13">
    <location>
        <begin position="739"/>
        <end position="759"/>
    </location>
</feature>
<dbReference type="GO" id="GO:0005509">
    <property type="term" value="F:calcium ion binding"/>
    <property type="evidence" value="ECO:0007669"/>
    <property type="project" value="InterPro"/>
</dbReference>
<keyword evidence="2" id="KW-0813">Transport</keyword>
<feature type="compositionally biased region" description="Low complexity" evidence="12">
    <location>
        <begin position="273"/>
        <end position="309"/>
    </location>
</feature>
<evidence type="ECO:0000256" key="8">
    <source>
        <dbReference type="ARBA" id="ARBA00022989"/>
    </source>
</evidence>
<feature type="transmembrane region" description="Helical" evidence="13">
    <location>
        <begin position="988"/>
        <end position="1012"/>
    </location>
</feature>
<evidence type="ECO:0000256" key="12">
    <source>
        <dbReference type="SAM" id="MobiDB-lite"/>
    </source>
</evidence>
<dbReference type="GO" id="GO:0042391">
    <property type="term" value="P:regulation of membrane potential"/>
    <property type="evidence" value="ECO:0007669"/>
    <property type="project" value="TreeGrafter"/>
</dbReference>
<feature type="region of interest" description="Disordered" evidence="12">
    <location>
        <begin position="1317"/>
        <end position="1356"/>
    </location>
</feature>
<dbReference type="PROSITE" id="PS50222">
    <property type="entry name" value="EF_HAND_2"/>
    <property type="match status" value="1"/>
</dbReference>
<feature type="compositionally biased region" description="Polar residues" evidence="12">
    <location>
        <begin position="1568"/>
        <end position="1577"/>
    </location>
</feature>
<dbReference type="InterPro" id="IPR003938">
    <property type="entry name" value="K_chnl_volt-dep_EAG/ELK/ERG"/>
</dbReference>
<feature type="compositionally biased region" description="Low complexity" evidence="12">
    <location>
        <begin position="1757"/>
        <end position="1770"/>
    </location>
</feature>
<dbReference type="OrthoDB" id="421226at2759"/>
<feature type="compositionally biased region" description="Low complexity" evidence="12">
    <location>
        <begin position="1473"/>
        <end position="1482"/>
    </location>
</feature>
<feature type="region of interest" description="Disordered" evidence="12">
    <location>
        <begin position="1473"/>
        <end position="1516"/>
    </location>
</feature>
<feature type="transmembrane region" description="Helical" evidence="13">
    <location>
        <begin position="961"/>
        <end position="981"/>
    </location>
</feature>
<evidence type="ECO:0000256" key="10">
    <source>
        <dbReference type="ARBA" id="ARBA00023136"/>
    </source>
</evidence>
<reference evidence="17" key="1">
    <citation type="submission" date="2015-09" db="EMBL/GenBank/DDBJ databases">
        <authorList>
            <consortium name="Pathogen Informatics"/>
        </authorList>
    </citation>
    <scope>NUCLEOTIDE SEQUENCE [LARGE SCALE GENOMIC DNA]</scope>
    <source>
        <strain evidence="17">Lake Konstanz</strain>
    </source>
</reference>
<feature type="domain" description="EF-hand" evidence="15">
    <location>
        <begin position="429"/>
        <end position="464"/>
    </location>
</feature>
<evidence type="ECO:0000259" key="15">
    <source>
        <dbReference type="PROSITE" id="PS50222"/>
    </source>
</evidence>
<feature type="compositionally biased region" description="Low complexity" evidence="12">
    <location>
        <begin position="233"/>
        <end position="244"/>
    </location>
</feature>
<dbReference type="Proteomes" id="UP000051952">
    <property type="component" value="Unassembled WGS sequence"/>
</dbReference>
<dbReference type="InterPro" id="IPR011992">
    <property type="entry name" value="EF-hand-dom_pair"/>
</dbReference>
<feature type="compositionally biased region" description="Polar residues" evidence="12">
    <location>
        <begin position="588"/>
        <end position="600"/>
    </location>
</feature>
<feature type="compositionally biased region" description="Basic residues" evidence="12">
    <location>
        <begin position="675"/>
        <end position="686"/>
    </location>
</feature>
<dbReference type="PROSITE" id="PS50042">
    <property type="entry name" value="CNMP_BINDING_3"/>
    <property type="match status" value="1"/>
</dbReference>
<evidence type="ECO:0000313" key="17">
    <source>
        <dbReference type="Proteomes" id="UP000051952"/>
    </source>
</evidence>
<feature type="compositionally biased region" description="Low complexity" evidence="12">
    <location>
        <begin position="59"/>
        <end position="73"/>
    </location>
</feature>
<evidence type="ECO:0000256" key="7">
    <source>
        <dbReference type="ARBA" id="ARBA00022958"/>
    </source>
</evidence>
<organism evidence="16 17">
    <name type="scientific">Bodo saltans</name>
    <name type="common">Flagellated protozoan</name>
    <dbReference type="NCBI Taxonomy" id="75058"/>
    <lineage>
        <taxon>Eukaryota</taxon>
        <taxon>Discoba</taxon>
        <taxon>Euglenozoa</taxon>
        <taxon>Kinetoplastea</taxon>
        <taxon>Metakinetoplastina</taxon>
        <taxon>Eubodonida</taxon>
        <taxon>Bodonidae</taxon>
        <taxon>Bodo</taxon>
    </lineage>
</organism>
<accession>A0A0S4JDV9</accession>
<feature type="region of interest" description="Disordered" evidence="12">
    <location>
        <begin position="168"/>
        <end position="381"/>
    </location>
</feature>
<feature type="compositionally biased region" description="Low complexity" evidence="12">
    <location>
        <begin position="331"/>
        <end position="366"/>
    </location>
</feature>
<evidence type="ECO:0000256" key="5">
    <source>
        <dbReference type="ARBA" id="ARBA00022826"/>
    </source>
</evidence>
<dbReference type="GO" id="GO:0005886">
    <property type="term" value="C:plasma membrane"/>
    <property type="evidence" value="ECO:0007669"/>
    <property type="project" value="TreeGrafter"/>
</dbReference>
<dbReference type="SMART" id="SM00100">
    <property type="entry name" value="cNMP"/>
    <property type="match status" value="1"/>
</dbReference>
<feature type="compositionally biased region" description="Polar residues" evidence="12">
    <location>
        <begin position="169"/>
        <end position="180"/>
    </location>
</feature>
<feature type="compositionally biased region" description="Acidic residues" evidence="12">
    <location>
        <begin position="496"/>
        <end position="507"/>
    </location>
</feature>
<feature type="domain" description="Cyclic nucleotide-binding" evidence="14">
    <location>
        <begin position="1087"/>
        <end position="1187"/>
    </location>
</feature>
<feature type="region of interest" description="Disordered" evidence="12">
    <location>
        <begin position="485"/>
        <end position="636"/>
    </location>
</feature>
<dbReference type="SUPFAM" id="SSF47473">
    <property type="entry name" value="EF-hand"/>
    <property type="match status" value="1"/>
</dbReference>
<feature type="region of interest" description="Disordered" evidence="12">
    <location>
        <begin position="1618"/>
        <end position="1680"/>
    </location>
</feature>
<dbReference type="InterPro" id="IPR002048">
    <property type="entry name" value="EF_hand_dom"/>
</dbReference>
<evidence type="ECO:0000256" key="4">
    <source>
        <dbReference type="ARBA" id="ARBA00022692"/>
    </source>
</evidence>
<feature type="transmembrane region" description="Helical" evidence="13">
    <location>
        <begin position="931"/>
        <end position="949"/>
    </location>
</feature>
<dbReference type="CDD" id="cd00038">
    <property type="entry name" value="CAP_ED"/>
    <property type="match status" value="1"/>
</dbReference>
<evidence type="ECO:0000256" key="2">
    <source>
        <dbReference type="ARBA" id="ARBA00022448"/>
    </source>
</evidence>
<dbReference type="SUPFAM" id="SSF81324">
    <property type="entry name" value="Voltage-gated potassium channels"/>
    <property type="match status" value="1"/>
</dbReference>
<keyword evidence="3" id="KW-0633">Potassium transport</keyword>
<dbReference type="EMBL" id="CYKH01001552">
    <property type="protein sequence ID" value="CUG87614.1"/>
    <property type="molecule type" value="Genomic_DNA"/>
</dbReference>
<dbReference type="Gene3D" id="1.10.238.10">
    <property type="entry name" value="EF-hand"/>
    <property type="match status" value="1"/>
</dbReference>
<keyword evidence="4 13" id="KW-0812">Transmembrane</keyword>
<keyword evidence="6" id="KW-0851">Voltage-gated channel</keyword>
<feature type="compositionally biased region" description="Pro residues" evidence="12">
    <location>
        <begin position="27"/>
        <end position="40"/>
    </location>
</feature>
<feature type="compositionally biased region" description="Gly residues" evidence="12">
    <location>
        <begin position="1724"/>
        <end position="1739"/>
    </location>
</feature>
<feature type="compositionally biased region" description="Polar residues" evidence="12">
    <location>
        <begin position="91"/>
        <end position="100"/>
    </location>
</feature>
<feature type="compositionally biased region" description="Low complexity" evidence="12">
    <location>
        <begin position="1917"/>
        <end position="1931"/>
    </location>
</feature>
<feature type="region of interest" description="Disordered" evidence="12">
    <location>
        <begin position="1"/>
        <end position="78"/>
    </location>
</feature>
<dbReference type="PRINTS" id="PR01463">
    <property type="entry name" value="EAGCHANLFMLY"/>
</dbReference>
<evidence type="ECO:0000256" key="3">
    <source>
        <dbReference type="ARBA" id="ARBA00022538"/>
    </source>
</evidence>
<comment type="subcellular location">
    <subcellularLocation>
        <location evidence="1">Membrane</location>
        <topology evidence="1">Multi-pass membrane protein</topology>
    </subcellularLocation>
</comment>
<dbReference type="SUPFAM" id="SSF51206">
    <property type="entry name" value="cAMP-binding domain-like"/>
    <property type="match status" value="1"/>
</dbReference>
<dbReference type="InterPro" id="IPR018488">
    <property type="entry name" value="cNMP-bd_CS"/>
</dbReference>
<keyword evidence="7" id="KW-0630">Potassium</keyword>
<dbReference type="PANTHER" id="PTHR10217:SF435">
    <property type="entry name" value="POTASSIUM VOLTAGE-GATED CHANNEL PROTEIN EAG"/>
    <property type="match status" value="1"/>
</dbReference>
<dbReference type="Gene3D" id="2.60.120.10">
    <property type="entry name" value="Jelly Rolls"/>
    <property type="match status" value="1"/>
</dbReference>
<feature type="region of interest" description="Disordered" evidence="12">
    <location>
        <begin position="667"/>
        <end position="686"/>
    </location>
</feature>
<name>A0A0S4JDV9_BODSA</name>
<dbReference type="VEuPathDB" id="TriTrypDB:BSAL_11095"/>
<dbReference type="PANTHER" id="PTHR10217">
    <property type="entry name" value="VOLTAGE AND LIGAND GATED POTASSIUM CHANNEL"/>
    <property type="match status" value="1"/>
</dbReference>
<dbReference type="InterPro" id="IPR000595">
    <property type="entry name" value="cNMP-bd_dom"/>
</dbReference>
<keyword evidence="11" id="KW-0407">Ion channel</keyword>
<sequence length="2013" mass="215366">MRNAFDDDDDESATTATLPTTTTTAMRPPPSQMSTSPPPAGAARANSSSHIGEHSGTRSSVVEAASSSSNVASPFGEPLGTFAEIQNFQSGVHGSSVNSESAHHHHQLQQRGGGGGSGTKVGLGVGGVESSSFTSNLQLVGSSTSMTAHGSGGGAVVLEPLPSFRDIQAQPSSQVFSSIGNAPPPASSTSTQAASGGVLPPPPSQQQQRSTTWRQPTPSQTSASESGAGDSLLVVPHQQQQLHAAPPPQQQQRLHSTRSMRKQQKELQRHSSSRQQQQHTTVANTTTATTAADRAAAATAAGSNALAATPSISRFGGKDDDDDSTPPTLHQQQQQQRQQQQQPSGAFSFPAAPTIATTTATPSAFSHESGGAGGHTTTNNNNAFVTTAASLAAQDHIPEGMVHPQQQQKLSKHHTQSAADVNDDMVGAAGVSGLRSIFEQFDNDGDRMLDTDECLQALQCFGFAIDKKQLRELFAEVKLSNVDITTTQQQKPRHDDDDDDGAGEEKDDEKVTPRMTILSTKSPAPPQRRGSLQSASSSGDEDDDHEGEEANTDDDDGGRRSGGAVDFTSKQGTSKKKKHGLAERSAGGSPSTSQHIQQQHAAIVVTPAADDDENNHSKRPPRETSTTSAPRATAAAARGSFLTAGTSSGPTSLAESAMLLLSQTFSSSAGNRSGGGHHRQQKKHKDTTRLSFDEFLQLVVIMQGAARFRLFAPRDKETQRRLDRSRATTFLLPDSPVMWVWNCVMLAVIGIAFGLATVTHTFHEDEDLSTFFAKTTTIDIIITIIFAIDIVVRFFVARVDVQVRADGSERHALIDDVRQLATGYLTTYFALDIIGMLPLRFIFAFGGSILAQAQISALNQTVSNGGSLGCQAISCWTEDGLKSAMLWAKILAHFRIVKLVGEQRYYQESSIQPITDHYVTWKFTLDDVARTTFRAVCFGHLLIVMFLALELSEGKRNVPYIRGLYVVLECISTAGYGDVLASSKNERAFFCFLIVVGWLANAYFIGGFVSYFQQSDVHSRKAESLVKLQNVMEFFQVPEGLQLEVFAFQNHVLTTNFHALYTHDLPIELQRDIDIATRTKIIMSVPSFRGIHQGTVLLMCNSLLPATCVPEEYLILPGEEGEEMFFLTHGFIDVKAASNVWLATLRPGSYFGELAILSAEPVVWTTSVRTLTYCEMLILPRTSFLEIAEKYPRLRGFVEQATQLLLDHEGGGSDGGADETQLKQDADDDDTISISRKQATFGDDIMNITRFFGLASAAAMPSDNDPMHRGFRLDFSTVATTTAHYNKMQQRQHTTTRFNTAANAAIFVGALQESVRGRPSELDGGALSPKRASQDGVGGEQNKRRTNNSSDSNNAAGNLLAASRRRRISNALSISCGGEPLSSASHSAAGTGGAELSREGHQLQLQRVRDHSDTATATASSDVSKLNATATLGASSPTVANSNISKLFNATTVTAAPSSMAAPATTTAAMTAAGRSGGANNAGDGGWSPNTSSNAGADDDCGGGGGGGGGDADGMSSLRRVRTAAPILIQVAVLNSKQEVEEHERDDDHQVRLQQQQSPHHQHGNEDWTPSSPTSTAALVRRRSTRRSSAPGQPFLAGGAFAVGADAAAAAAAALRRTSGNDREVSPPFTSTPTTAVNSGPLYHHHHPPPQQQQQQPLLLSSRSGGNGAGGGRLHSAAASQQYQHVQQSFDEERRFSRPLLGWVNTLDISTTRVGAALSPSPTGGIGGGPMNGGSGGIGSARLSMSSRRPLLPPQQLPTGQQQQQGGAAASDDDVTMGFSIRRPSAAQHYHHQQSLGIGSGGVPMKRGTLAAAAAAAANNNNISFRPQQQQQQQRLQYHQPHQQQPHPLAAPGPSAAPWDDEDESRRFSLFPSQLLRRPSAAIGGGVPMKRGTLAAAAAAAANNNNNNNSFRPQQQRLQYHQPHQQQQHPLAAPGPSAAPWDDEDESRRFSLFPSQLLQPMSASTEQQQQPKWARWLPDLQSMTMQEVAQWVEAMYQETQETEELLHLDDDDE</sequence>
<feature type="region of interest" description="Disordered" evidence="12">
    <location>
        <begin position="1377"/>
        <end position="1400"/>
    </location>
</feature>
<feature type="transmembrane region" description="Helical" evidence="13">
    <location>
        <begin position="771"/>
        <end position="796"/>
    </location>
</feature>
<feature type="compositionally biased region" description="Low complexity" evidence="12">
    <location>
        <begin position="205"/>
        <end position="218"/>
    </location>
</feature>
<keyword evidence="10 13" id="KW-0472">Membrane</keyword>
<keyword evidence="17" id="KW-1185">Reference proteome</keyword>
<dbReference type="PROSITE" id="PS00888">
    <property type="entry name" value="CNMP_BINDING_1"/>
    <property type="match status" value="1"/>
</dbReference>
<feature type="compositionally biased region" description="Low complexity" evidence="12">
    <location>
        <begin position="623"/>
        <end position="636"/>
    </location>
</feature>
<feature type="compositionally biased region" description="Low complexity" evidence="12">
    <location>
        <begin position="1652"/>
        <end position="1664"/>
    </location>
</feature>
<feature type="compositionally biased region" description="Low complexity" evidence="12">
    <location>
        <begin position="13"/>
        <end position="25"/>
    </location>
</feature>
<feature type="compositionally biased region" description="Acidic residues" evidence="12">
    <location>
        <begin position="1"/>
        <end position="12"/>
    </location>
</feature>
<feature type="compositionally biased region" description="Basic and acidic residues" evidence="12">
    <location>
        <begin position="1538"/>
        <end position="1551"/>
    </location>
</feature>
<dbReference type="InterPro" id="IPR005821">
    <property type="entry name" value="Ion_trans_dom"/>
</dbReference>
<evidence type="ECO:0000256" key="1">
    <source>
        <dbReference type="ARBA" id="ARBA00004141"/>
    </source>
</evidence>
<dbReference type="GO" id="GO:0005249">
    <property type="term" value="F:voltage-gated potassium channel activity"/>
    <property type="evidence" value="ECO:0007669"/>
    <property type="project" value="InterPro"/>
</dbReference>
<feature type="compositionally biased region" description="Acidic residues" evidence="12">
    <location>
        <begin position="539"/>
        <end position="556"/>
    </location>
</feature>
<feature type="region of interest" description="Disordered" evidence="12">
    <location>
        <begin position="1917"/>
        <end position="1946"/>
    </location>
</feature>
<keyword evidence="5" id="KW-0631">Potassium channel</keyword>
<feature type="compositionally biased region" description="Polar residues" evidence="12">
    <location>
        <begin position="1628"/>
        <end position="1638"/>
    </location>
</feature>
<dbReference type="InterPro" id="IPR018490">
    <property type="entry name" value="cNMP-bd_dom_sf"/>
</dbReference>
<keyword evidence="8 13" id="KW-1133">Transmembrane helix</keyword>
<evidence type="ECO:0000256" key="9">
    <source>
        <dbReference type="ARBA" id="ARBA00023065"/>
    </source>
</evidence>
<dbReference type="InterPro" id="IPR014710">
    <property type="entry name" value="RmlC-like_jellyroll"/>
</dbReference>
<gene>
    <name evidence="16" type="ORF">BSAL_11095</name>
</gene>
<evidence type="ECO:0000313" key="16">
    <source>
        <dbReference type="EMBL" id="CUG87614.1"/>
    </source>
</evidence>
<feature type="region of interest" description="Disordered" evidence="12">
    <location>
        <begin position="1538"/>
        <end position="1594"/>
    </location>
</feature>
<protein>
    <submittedName>
        <fullName evidence="16">Cation efflux transmembrane transport protein, putative</fullName>
    </submittedName>
</protein>
<feature type="region of interest" description="Disordered" evidence="12">
    <location>
        <begin position="1719"/>
        <end position="1773"/>
    </location>
</feature>
<evidence type="ECO:0000259" key="14">
    <source>
        <dbReference type="PROSITE" id="PS50042"/>
    </source>
</evidence>
<evidence type="ECO:0000256" key="6">
    <source>
        <dbReference type="ARBA" id="ARBA00022882"/>
    </source>
</evidence>
<feature type="region of interest" description="Disordered" evidence="12">
    <location>
        <begin position="1827"/>
        <end position="1865"/>
    </location>
</feature>
<feature type="region of interest" description="Disordered" evidence="12">
    <location>
        <begin position="1208"/>
        <end position="1229"/>
    </location>
</feature>
<keyword evidence="9" id="KW-0406">Ion transport</keyword>